<dbReference type="InterPro" id="IPR040036">
    <property type="entry name" value="CYCLOPS"/>
</dbReference>
<gene>
    <name evidence="3" type="ORF">PIB30_051411</name>
</gene>
<evidence type="ECO:0000256" key="1">
    <source>
        <dbReference type="SAM" id="Coils"/>
    </source>
</evidence>
<keyword evidence="4" id="KW-1185">Reference proteome</keyword>
<dbReference type="PANTHER" id="PTHR36890:SF1">
    <property type="entry name" value="PROTEIN CYCLOPS"/>
    <property type="match status" value="1"/>
</dbReference>
<dbReference type="SUPFAM" id="SSF50249">
    <property type="entry name" value="Nucleic acid-binding proteins"/>
    <property type="match status" value="1"/>
</dbReference>
<evidence type="ECO:0000259" key="2">
    <source>
        <dbReference type="Pfam" id="PF04057"/>
    </source>
</evidence>
<protein>
    <recommendedName>
        <fullName evidence="2">Replication factor-A protein 1 N-terminal domain-containing protein</fullName>
    </recommendedName>
</protein>
<proteinExistence type="predicted"/>
<dbReference type="Gene3D" id="2.40.50.140">
    <property type="entry name" value="Nucleic acid-binding proteins"/>
    <property type="match status" value="1"/>
</dbReference>
<dbReference type="InterPro" id="IPR007199">
    <property type="entry name" value="Rep_factor-A_N"/>
</dbReference>
<dbReference type="Pfam" id="PF04057">
    <property type="entry name" value="Rep-A_N"/>
    <property type="match status" value="1"/>
</dbReference>
<feature type="coiled-coil region" evidence="1">
    <location>
        <begin position="172"/>
        <end position="227"/>
    </location>
</feature>
<dbReference type="Proteomes" id="UP001341840">
    <property type="component" value="Unassembled WGS sequence"/>
</dbReference>
<reference evidence="3 4" key="1">
    <citation type="journal article" date="2023" name="Plants (Basel)">
        <title>Bridging the Gap: Combining Genomics and Transcriptomics Approaches to Understand Stylosanthes scabra, an Orphan Legume from the Brazilian Caatinga.</title>
        <authorList>
            <person name="Ferreira-Neto J.R.C."/>
            <person name="da Silva M.D."/>
            <person name="Binneck E."/>
            <person name="de Melo N.F."/>
            <person name="da Silva R.H."/>
            <person name="de Melo A.L.T.M."/>
            <person name="Pandolfi V."/>
            <person name="Bustamante F.O."/>
            <person name="Brasileiro-Vidal A.C."/>
            <person name="Benko-Iseppon A.M."/>
        </authorList>
    </citation>
    <scope>NUCLEOTIDE SEQUENCE [LARGE SCALE GENOMIC DNA]</scope>
    <source>
        <tissue evidence="3">Leaves</tissue>
    </source>
</reference>
<dbReference type="InterPro" id="IPR012340">
    <property type="entry name" value="NA-bd_OB-fold"/>
</dbReference>
<accession>A0ABU6WHI1</accession>
<evidence type="ECO:0000313" key="4">
    <source>
        <dbReference type="Proteomes" id="UP001341840"/>
    </source>
</evidence>
<keyword evidence="1" id="KW-0175">Coiled coil</keyword>
<dbReference type="PANTHER" id="PTHR36890">
    <property type="entry name" value="PROTEIN CYCLOPS"/>
    <property type="match status" value="1"/>
</dbReference>
<dbReference type="EMBL" id="JASCZI010181606">
    <property type="protein sequence ID" value="MED6184851.1"/>
    <property type="molecule type" value="Genomic_DNA"/>
</dbReference>
<feature type="domain" description="Replication factor-A protein 1 N-terminal" evidence="2">
    <location>
        <begin position="5"/>
        <end position="102"/>
    </location>
</feature>
<organism evidence="3 4">
    <name type="scientific">Stylosanthes scabra</name>
    <dbReference type="NCBI Taxonomy" id="79078"/>
    <lineage>
        <taxon>Eukaryota</taxon>
        <taxon>Viridiplantae</taxon>
        <taxon>Streptophyta</taxon>
        <taxon>Embryophyta</taxon>
        <taxon>Tracheophyta</taxon>
        <taxon>Spermatophyta</taxon>
        <taxon>Magnoliopsida</taxon>
        <taxon>eudicotyledons</taxon>
        <taxon>Gunneridae</taxon>
        <taxon>Pentapetalae</taxon>
        <taxon>rosids</taxon>
        <taxon>fabids</taxon>
        <taxon>Fabales</taxon>
        <taxon>Fabaceae</taxon>
        <taxon>Papilionoideae</taxon>
        <taxon>50 kb inversion clade</taxon>
        <taxon>dalbergioids sensu lato</taxon>
        <taxon>Dalbergieae</taxon>
        <taxon>Pterocarpus clade</taxon>
        <taxon>Stylosanthes</taxon>
    </lineage>
</organism>
<name>A0ABU6WHI1_9FABA</name>
<evidence type="ECO:0000313" key="3">
    <source>
        <dbReference type="EMBL" id="MED6184851.1"/>
    </source>
</evidence>
<comment type="caution">
    <text evidence="3">The sequence shown here is derived from an EMBL/GenBank/DDBJ whole genome shotgun (WGS) entry which is preliminary data.</text>
</comment>
<sequence length="238" mass="26632">MAVQLTQSAITTICGNNVSSIENLRPVLQVIGVKLLSSPEPRYRLMLSDGSHYQQSILATQKNHLLFSGTLQTTSIILLTKFTSTVIQNRKIIIIIDLDVILEKFNLIGTPVLVKFGGGSYANQNMGFCNPESQASSPIQDSYIHQPQSMHQQPMKVPEAKENFTPSVSLDIQAVLKRCETVEKEVQSLKDSLSLINRKDSEQKKQIEELRKQNVELAGEKERLLQAIQGMLSENQRI</sequence>